<feature type="compositionally biased region" description="Basic and acidic residues" evidence="1">
    <location>
        <begin position="22"/>
        <end position="31"/>
    </location>
</feature>
<evidence type="ECO:0000313" key="2">
    <source>
        <dbReference type="EMBL" id="OJJ46878.1"/>
    </source>
</evidence>
<organism evidence="2 3">
    <name type="scientific">Penicilliopsis zonata CBS 506.65</name>
    <dbReference type="NCBI Taxonomy" id="1073090"/>
    <lineage>
        <taxon>Eukaryota</taxon>
        <taxon>Fungi</taxon>
        <taxon>Dikarya</taxon>
        <taxon>Ascomycota</taxon>
        <taxon>Pezizomycotina</taxon>
        <taxon>Eurotiomycetes</taxon>
        <taxon>Eurotiomycetidae</taxon>
        <taxon>Eurotiales</taxon>
        <taxon>Aspergillaceae</taxon>
        <taxon>Penicilliopsis</taxon>
    </lineage>
</organism>
<feature type="compositionally biased region" description="Low complexity" evidence="1">
    <location>
        <begin position="122"/>
        <end position="135"/>
    </location>
</feature>
<reference evidence="3" key="1">
    <citation type="journal article" date="2017" name="Genome Biol.">
        <title>Comparative genomics reveals high biological diversity and specific adaptations in the industrially and medically important fungal genus Aspergillus.</title>
        <authorList>
            <person name="de Vries R.P."/>
            <person name="Riley R."/>
            <person name="Wiebenga A."/>
            <person name="Aguilar-Osorio G."/>
            <person name="Amillis S."/>
            <person name="Uchima C.A."/>
            <person name="Anderluh G."/>
            <person name="Asadollahi M."/>
            <person name="Askin M."/>
            <person name="Barry K."/>
            <person name="Battaglia E."/>
            <person name="Bayram O."/>
            <person name="Benocci T."/>
            <person name="Braus-Stromeyer S.A."/>
            <person name="Caldana C."/>
            <person name="Canovas D."/>
            <person name="Cerqueira G.C."/>
            <person name="Chen F."/>
            <person name="Chen W."/>
            <person name="Choi C."/>
            <person name="Clum A."/>
            <person name="Dos Santos R.A."/>
            <person name="Damasio A.R."/>
            <person name="Diallinas G."/>
            <person name="Emri T."/>
            <person name="Fekete E."/>
            <person name="Flipphi M."/>
            <person name="Freyberg S."/>
            <person name="Gallo A."/>
            <person name="Gournas C."/>
            <person name="Habgood R."/>
            <person name="Hainaut M."/>
            <person name="Harispe M.L."/>
            <person name="Henrissat B."/>
            <person name="Hilden K.S."/>
            <person name="Hope R."/>
            <person name="Hossain A."/>
            <person name="Karabika E."/>
            <person name="Karaffa L."/>
            <person name="Karanyi Z."/>
            <person name="Krasevec N."/>
            <person name="Kuo A."/>
            <person name="Kusch H."/>
            <person name="LaButti K."/>
            <person name="Lagendijk E.L."/>
            <person name="Lapidus A."/>
            <person name="Levasseur A."/>
            <person name="Lindquist E."/>
            <person name="Lipzen A."/>
            <person name="Logrieco A.F."/>
            <person name="MacCabe A."/>
            <person name="Maekelae M.R."/>
            <person name="Malavazi I."/>
            <person name="Melin P."/>
            <person name="Meyer V."/>
            <person name="Mielnichuk N."/>
            <person name="Miskei M."/>
            <person name="Molnar A.P."/>
            <person name="Mule G."/>
            <person name="Ngan C.Y."/>
            <person name="Orejas M."/>
            <person name="Orosz E."/>
            <person name="Ouedraogo J.P."/>
            <person name="Overkamp K.M."/>
            <person name="Park H.-S."/>
            <person name="Perrone G."/>
            <person name="Piumi F."/>
            <person name="Punt P.J."/>
            <person name="Ram A.F."/>
            <person name="Ramon A."/>
            <person name="Rauscher S."/>
            <person name="Record E."/>
            <person name="Riano-Pachon D.M."/>
            <person name="Robert V."/>
            <person name="Roehrig J."/>
            <person name="Ruller R."/>
            <person name="Salamov A."/>
            <person name="Salih N.S."/>
            <person name="Samson R.A."/>
            <person name="Sandor E."/>
            <person name="Sanguinetti M."/>
            <person name="Schuetze T."/>
            <person name="Sepcic K."/>
            <person name="Shelest E."/>
            <person name="Sherlock G."/>
            <person name="Sophianopoulou V."/>
            <person name="Squina F.M."/>
            <person name="Sun H."/>
            <person name="Susca A."/>
            <person name="Todd R.B."/>
            <person name="Tsang A."/>
            <person name="Unkles S.E."/>
            <person name="van de Wiele N."/>
            <person name="van Rossen-Uffink D."/>
            <person name="Oliveira J.V."/>
            <person name="Vesth T.C."/>
            <person name="Visser J."/>
            <person name="Yu J.-H."/>
            <person name="Zhou M."/>
            <person name="Andersen M.R."/>
            <person name="Archer D.B."/>
            <person name="Baker S.E."/>
            <person name="Benoit I."/>
            <person name="Brakhage A.A."/>
            <person name="Braus G.H."/>
            <person name="Fischer R."/>
            <person name="Frisvad J.C."/>
            <person name="Goldman G.H."/>
            <person name="Houbraken J."/>
            <person name="Oakley B."/>
            <person name="Pocsi I."/>
            <person name="Scazzocchio C."/>
            <person name="Seiboth B."/>
            <person name="vanKuyk P.A."/>
            <person name="Wortman J."/>
            <person name="Dyer P.S."/>
            <person name="Grigoriev I.V."/>
        </authorList>
    </citation>
    <scope>NUCLEOTIDE SEQUENCE [LARGE SCALE GENOMIC DNA]</scope>
    <source>
        <strain evidence="3">CBS 506.65</strain>
    </source>
</reference>
<dbReference type="VEuPathDB" id="FungiDB:ASPZODRAFT_1842508"/>
<proteinExistence type="predicted"/>
<dbReference type="AlphaFoldDB" id="A0A1L9SI67"/>
<feature type="compositionally biased region" description="Polar residues" evidence="1">
    <location>
        <begin position="153"/>
        <end position="165"/>
    </location>
</feature>
<feature type="region of interest" description="Disordered" evidence="1">
    <location>
        <begin position="70"/>
        <end position="165"/>
    </location>
</feature>
<dbReference type="STRING" id="1073090.A0A1L9SI67"/>
<dbReference type="RefSeq" id="XP_022581388.1">
    <property type="nucleotide sequence ID" value="XM_022727215.1"/>
</dbReference>
<dbReference type="PANTHER" id="PTHR42053:SF2">
    <property type="match status" value="1"/>
</dbReference>
<evidence type="ECO:0000313" key="3">
    <source>
        <dbReference type="Proteomes" id="UP000184188"/>
    </source>
</evidence>
<accession>A0A1L9SI67</accession>
<evidence type="ECO:0000256" key="1">
    <source>
        <dbReference type="SAM" id="MobiDB-lite"/>
    </source>
</evidence>
<feature type="compositionally biased region" description="Low complexity" evidence="1">
    <location>
        <begin position="70"/>
        <end position="115"/>
    </location>
</feature>
<feature type="compositionally biased region" description="Polar residues" evidence="1">
    <location>
        <begin position="177"/>
        <end position="187"/>
    </location>
</feature>
<dbReference type="EMBL" id="KV878341">
    <property type="protein sequence ID" value="OJJ46878.1"/>
    <property type="molecule type" value="Genomic_DNA"/>
</dbReference>
<sequence>MAPNKPVLHPLKTPKSMTFPSELKDKTKSEDSSATPISPPLAYTEFLKALTPIFTSPVSAGGAFPAFACSPTSTPSSATSLSFSATGSAKPSSSSFSSTSPHSSSSSSSATLSGKNLPPASPATAPKSAHSARPGPLRRLRIPLSAGYPYSPTLESPRSASTLRSPYSAIEWKTRYLESQSPRSATGSRHVSVRQVVTRTVTYKRTPLEPPPKGKRRKTSNEVEAEK</sequence>
<dbReference type="GeneID" id="34613679"/>
<feature type="region of interest" description="Disordered" evidence="1">
    <location>
        <begin position="1"/>
        <end position="38"/>
    </location>
</feature>
<dbReference type="OrthoDB" id="5405654at2759"/>
<feature type="region of interest" description="Disordered" evidence="1">
    <location>
        <begin position="177"/>
        <end position="227"/>
    </location>
</feature>
<gene>
    <name evidence="2" type="ORF">ASPZODRAFT_1842508</name>
</gene>
<keyword evidence="3" id="KW-1185">Reference proteome</keyword>
<dbReference type="Proteomes" id="UP000184188">
    <property type="component" value="Unassembled WGS sequence"/>
</dbReference>
<name>A0A1L9SI67_9EURO</name>
<dbReference type="PANTHER" id="PTHR42053">
    <property type="match status" value="1"/>
</dbReference>
<protein>
    <submittedName>
        <fullName evidence="2">Uncharacterized protein</fullName>
    </submittedName>
</protein>
<feature type="compositionally biased region" description="Low complexity" evidence="1">
    <location>
        <begin position="189"/>
        <end position="205"/>
    </location>
</feature>